<gene>
    <name evidence="6" type="primary">SPON1</name>
    <name evidence="6" type="ORF">SNEC2469_LOCUS17110</name>
</gene>
<dbReference type="Proteomes" id="UP000601435">
    <property type="component" value="Unassembled WGS sequence"/>
</dbReference>
<organism evidence="6 7">
    <name type="scientific">Symbiodinium necroappetens</name>
    <dbReference type="NCBI Taxonomy" id="1628268"/>
    <lineage>
        <taxon>Eukaryota</taxon>
        <taxon>Sar</taxon>
        <taxon>Alveolata</taxon>
        <taxon>Dinophyceae</taxon>
        <taxon>Suessiales</taxon>
        <taxon>Symbiodiniaceae</taxon>
        <taxon>Symbiodinium</taxon>
    </lineage>
</organism>
<dbReference type="AlphaFoldDB" id="A0A812V2V5"/>
<dbReference type="InterPro" id="IPR000884">
    <property type="entry name" value="TSP1_rpt"/>
</dbReference>
<dbReference type="PANTHER" id="PTHR22906">
    <property type="entry name" value="PROPERDIN"/>
    <property type="match status" value="1"/>
</dbReference>
<keyword evidence="7" id="KW-1185">Reference proteome</keyword>
<keyword evidence="4" id="KW-0325">Glycoprotein</keyword>
<sequence>MDWFPLGGCTGLCQRKRMKAQTNNECGQPCTGSLLQTISRRECYPNYDDCVLENRDCQWTVKALSFRGLEFLVKLLLQRAWRIVRHLDMAPILPRLSRAYHSGAWAFQEYRSCVLSVCKPSGPIQKSLQSEISLRLGNQILRETRGCPMNDQEPQECILAGWSEWSPCSASCAGQSQRTRQLPSDQTSCFMAVPEGQTVHEVRACGVQQCEQETCTLSSWTTWSQCSQPCGDGIHSRSREVVSTSYHSVCSEALEEVRPCHIRECIAVDCVWADWDHWSACSCTCGGGTKRRNRVIQQSPRHGGKLCEPKDKGEIAPCATQTCDICVDGRSGQGWRGCHKRVCLSVPKRFFLLSSRRSEHGQYSVLAAASFRLRGTSLPS</sequence>
<keyword evidence="3" id="KW-1015">Disulfide bond</keyword>
<dbReference type="SMART" id="SM00209">
    <property type="entry name" value="TSP1"/>
    <property type="match status" value="3"/>
</dbReference>
<evidence type="ECO:0000313" key="6">
    <source>
        <dbReference type="EMBL" id="CAE7594533.1"/>
    </source>
</evidence>
<dbReference type="InterPro" id="IPR052065">
    <property type="entry name" value="Compl_asym_regulator"/>
</dbReference>
<dbReference type="Gene3D" id="2.20.100.10">
    <property type="entry name" value="Thrombospondin type-1 (TSP1) repeat"/>
    <property type="match status" value="3"/>
</dbReference>
<dbReference type="Pfam" id="PF00090">
    <property type="entry name" value="TSP_1"/>
    <property type="match status" value="2"/>
</dbReference>
<reference evidence="6" key="1">
    <citation type="submission" date="2021-02" db="EMBL/GenBank/DDBJ databases">
        <authorList>
            <person name="Dougan E. K."/>
            <person name="Rhodes N."/>
            <person name="Thang M."/>
            <person name="Chan C."/>
        </authorList>
    </citation>
    <scope>NUCLEOTIDE SEQUENCE</scope>
</reference>
<dbReference type="InterPro" id="IPR036383">
    <property type="entry name" value="TSP1_rpt_sf"/>
</dbReference>
<protein>
    <submittedName>
        <fullName evidence="6">SPON1 protein</fullName>
    </submittedName>
</protein>
<dbReference type="PANTHER" id="PTHR22906:SF46">
    <property type="entry name" value="HEMICENTIN-1-LIKE"/>
    <property type="match status" value="1"/>
</dbReference>
<dbReference type="SUPFAM" id="SSF82895">
    <property type="entry name" value="TSP-1 type 1 repeat"/>
    <property type="match status" value="3"/>
</dbReference>
<dbReference type="EMBL" id="CAJNJA010028141">
    <property type="protein sequence ID" value="CAE7594533.1"/>
    <property type="molecule type" value="Genomic_DNA"/>
</dbReference>
<evidence type="ECO:0000256" key="1">
    <source>
        <dbReference type="ARBA" id="ARBA00022729"/>
    </source>
</evidence>
<evidence type="ECO:0000256" key="4">
    <source>
        <dbReference type="ARBA" id="ARBA00023180"/>
    </source>
</evidence>
<dbReference type="OrthoDB" id="446173at2759"/>
<evidence type="ECO:0000256" key="3">
    <source>
        <dbReference type="ARBA" id="ARBA00023157"/>
    </source>
</evidence>
<keyword evidence="1" id="KW-0732">Signal</keyword>
<accession>A0A812V2V5</accession>
<evidence type="ECO:0000313" key="7">
    <source>
        <dbReference type="Proteomes" id="UP000601435"/>
    </source>
</evidence>
<feature type="domain" description="Spondin-like TSP1" evidence="5">
    <location>
        <begin position="270"/>
        <end position="323"/>
    </location>
</feature>
<keyword evidence="2" id="KW-0677">Repeat</keyword>
<evidence type="ECO:0000259" key="5">
    <source>
        <dbReference type="Pfam" id="PF19028"/>
    </source>
</evidence>
<comment type="caution">
    <text evidence="6">The sequence shown here is derived from an EMBL/GenBank/DDBJ whole genome shotgun (WGS) entry which is preliminary data.</text>
</comment>
<name>A0A812V2V5_9DINO</name>
<dbReference type="Pfam" id="PF19028">
    <property type="entry name" value="TSP1_spondin"/>
    <property type="match status" value="1"/>
</dbReference>
<dbReference type="InterPro" id="IPR044004">
    <property type="entry name" value="TSP1_spondin_dom"/>
</dbReference>
<dbReference type="PROSITE" id="PS50092">
    <property type="entry name" value="TSP1"/>
    <property type="match status" value="3"/>
</dbReference>
<proteinExistence type="predicted"/>
<evidence type="ECO:0000256" key="2">
    <source>
        <dbReference type="ARBA" id="ARBA00022737"/>
    </source>
</evidence>